<keyword evidence="7" id="KW-1133">Transmembrane helix</keyword>
<keyword evidence="7" id="KW-0812">Transmembrane</keyword>
<dbReference type="InterPro" id="IPR017896">
    <property type="entry name" value="4Fe4S_Fe-S-bd"/>
</dbReference>
<name>A0A412X5V4_9BACT</name>
<dbReference type="Pfam" id="PF04205">
    <property type="entry name" value="FMN_bind"/>
    <property type="match status" value="1"/>
</dbReference>
<evidence type="ECO:0000256" key="2">
    <source>
        <dbReference type="ARBA" id="ARBA00022485"/>
    </source>
</evidence>
<dbReference type="Proteomes" id="UP000283589">
    <property type="component" value="Unassembled WGS sequence"/>
</dbReference>
<feature type="transmembrane region" description="Helical" evidence="7">
    <location>
        <begin position="271"/>
        <end position="291"/>
    </location>
</feature>
<comment type="caution">
    <text evidence="9">The sequence shown here is derived from an EMBL/GenBank/DDBJ whole genome shotgun (WGS) entry which is preliminary data.</text>
</comment>
<dbReference type="EMBL" id="QRZA01000002">
    <property type="protein sequence ID" value="RGV36241.1"/>
    <property type="molecule type" value="Genomic_DNA"/>
</dbReference>
<organism evidence="9 10">
    <name type="scientific">Butyricimonas virosa</name>
    <dbReference type="NCBI Taxonomy" id="544645"/>
    <lineage>
        <taxon>Bacteria</taxon>
        <taxon>Pseudomonadati</taxon>
        <taxon>Bacteroidota</taxon>
        <taxon>Bacteroidia</taxon>
        <taxon>Bacteroidales</taxon>
        <taxon>Odoribacteraceae</taxon>
        <taxon>Butyricimonas</taxon>
    </lineage>
</organism>
<accession>A0A412X5V4</accession>
<dbReference type="Pfam" id="PF12801">
    <property type="entry name" value="Fer4_5"/>
    <property type="match status" value="2"/>
</dbReference>
<evidence type="ECO:0000256" key="7">
    <source>
        <dbReference type="SAM" id="Phobius"/>
    </source>
</evidence>
<keyword evidence="7" id="KW-0472">Membrane</keyword>
<keyword evidence="4" id="KW-0249">Electron transport</keyword>
<evidence type="ECO:0000313" key="9">
    <source>
        <dbReference type="EMBL" id="RGV36241.1"/>
    </source>
</evidence>
<reference evidence="9 10" key="1">
    <citation type="submission" date="2018-08" db="EMBL/GenBank/DDBJ databases">
        <title>A genome reference for cultivated species of the human gut microbiota.</title>
        <authorList>
            <person name="Zou Y."/>
            <person name="Xue W."/>
            <person name="Luo G."/>
        </authorList>
    </citation>
    <scope>NUCLEOTIDE SEQUENCE [LARGE SCALE GENOMIC DNA]</scope>
    <source>
        <strain evidence="9 10">AF14-49</strain>
    </source>
</reference>
<dbReference type="GO" id="GO:0010181">
    <property type="term" value="F:FMN binding"/>
    <property type="evidence" value="ECO:0007669"/>
    <property type="project" value="InterPro"/>
</dbReference>
<feature type="transmembrane region" description="Helical" evidence="7">
    <location>
        <begin position="242"/>
        <end position="265"/>
    </location>
</feature>
<protein>
    <submittedName>
        <fullName evidence="9">4Fe-4S binding protein</fullName>
    </submittedName>
</protein>
<evidence type="ECO:0000259" key="8">
    <source>
        <dbReference type="SMART" id="SM00900"/>
    </source>
</evidence>
<dbReference type="InterPro" id="IPR007329">
    <property type="entry name" value="FMN-bd"/>
</dbReference>
<gene>
    <name evidence="9" type="ORF">DWW18_02170</name>
</gene>
<feature type="transmembrane region" description="Helical" evidence="7">
    <location>
        <begin position="416"/>
        <end position="434"/>
    </location>
</feature>
<keyword evidence="1" id="KW-0813">Transport</keyword>
<keyword evidence="5" id="KW-0408">Iron</keyword>
<feature type="transmembrane region" description="Helical" evidence="7">
    <location>
        <begin position="327"/>
        <end position="347"/>
    </location>
</feature>
<keyword evidence="3" id="KW-0479">Metal-binding</keyword>
<feature type="transmembrane region" description="Helical" evidence="7">
    <location>
        <begin position="210"/>
        <end position="230"/>
    </location>
</feature>
<sequence length="435" mass="48601">MIFSLFLCPSKMDKIDMSIQENVATFVTKLPKVILLCVVIYLISLNFKTANEVPKNQEVKAEVSNIVPLDAVKKYFPTCTSVEKVNEVHYVVKAGGEEVGKLLVTTPIADDLIGYAGNVPLFLAVSEEEVILGLTLLDNSESPGFLRRLEKKNLFSAWDGKTLEEAALLNVEAVSGATMSSDAIRGSVKRVLEFHLERDGGGFEVDWVKLLQHVLGGIVVLLALASMFWGSRMKRWRYVLQVSSVLILGFWSGYFVSLELLFNWLLNGVPWGARVLLPVIAVLALACPLFLNKAYYCAYLCPFGAAQELVGKVRKKKIAPKGVWKNIFKYTRVIYFMVILALLLWGIPLELASLEPFPAFLLTAATGWVIALAVIFLLLSVFFARPWCNYFCPTGALLDILRKADTKAGSERRKKVIREFMALAIFLVILYFILR</sequence>
<dbReference type="GO" id="GO:0051539">
    <property type="term" value="F:4 iron, 4 sulfur cluster binding"/>
    <property type="evidence" value="ECO:0007669"/>
    <property type="project" value="UniProtKB-KW"/>
</dbReference>
<dbReference type="AlphaFoldDB" id="A0A412X5V4"/>
<dbReference type="GO" id="GO:0005886">
    <property type="term" value="C:plasma membrane"/>
    <property type="evidence" value="ECO:0007669"/>
    <property type="project" value="TreeGrafter"/>
</dbReference>
<evidence type="ECO:0000256" key="1">
    <source>
        <dbReference type="ARBA" id="ARBA00022448"/>
    </source>
</evidence>
<evidence type="ECO:0000256" key="6">
    <source>
        <dbReference type="ARBA" id="ARBA00023014"/>
    </source>
</evidence>
<keyword evidence="2" id="KW-0004">4Fe-4S</keyword>
<proteinExistence type="predicted"/>
<dbReference type="PANTHER" id="PTHR30176">
    <property type="entry name" value="FERREDOXIN-TYPE PROTEIN NAPH"/>
    <property type="match status" value="1"/>
</dbReference>
<dbReference type="STRING" id="1121130.GCA_000519105_00282"/>
<dbReference type="InterPro" id="IPR051684">
    <property type="entry name" value="Electron_Trans/Redox"/>
</dbReference>
<evidence type="ECO:0000256" key="5">
    <source>
        <dbReference type="ARBA" id="ARBA00023004"/>
    </source>
</evidence>
<dbReference type="SMART" id="SM00900">
    <property type="entry name" value="FMN_bind"/>
    <property type="match status" value="1"/>
</dbReference>
<evidence type="ECO:0000313" key="10">
    <source>
        <dbReference type="Proteomes" id="UP000283589"/>
    </source>
</evidence>
<feature type="domain" description="FMN-binding" evidence="8">
    <location>
        <begin position="114"/>
        <end position="195"/>
    </location>
</feature>
<feature type="transmembrane region" description="Helical" evidence="7">
    <location>
        <begin position="359"/>
        <end position="384"/>
    </location>
</feature>
<dbReference type="PANTHER" id="PTHR30176:SF3">
    <property type="entry name" value="FERREDOXIN-TYPE PROTEIN NAPH"/>
    <property type="match status" value="1"/>
</dbReference>
<keyword evidence="6" id="KW-0411">Iron-sulfur</keyword>
<dbReference type="GO" id="GO:0046872">
    <property type="term" value="F:metal ion binding"/>
    <property type="evidence" value="ECO:0007669"/>
    <property type="project" value="UniProtKB-KW"/>
</dbReference>
<evidence type="ECO:0000256" key="3">
    <source>
        <dbReference type="ARBA" id="ARBA00022723"/>
    </source>
</evidence>
<evidence type="ECO:0000256" key="4">
    <source>
        <dbReference type="ARBA" id="ARBA00022982"/>
    </source>
</evidence>